<protein>
    <submittedName>
        <fullName evidence="4">Guanyl-specific ribonuclease Sa</fullName>
        <ecNumber evidence="4">3.1.27.3</ecNumber>
    </submittedName>
</protein>
<dbReference type="GO" id="GO:0016787">
    <property type="term" value="F:hydrolase activity"/>
    <property type="evidence" value="ECO:0007669"/>
    <property type="project" value="UniProtKB-KW"/>
</dbReference>
<dbReference type="GO" id="GO:0003723">
    <property type="term" value="F:RNA binding"/>
    <property type="evidence" value="ECO:0007669"/>
    <property type="project" value="InterPro"/>
</dbReference>
<dbReference type="InterPro" id="IPR016191">
    <property type="entry name" value="Ribonuclease/ribotoxin"/>
</dbReference>
<keyword evidence="1" id="KW-0540">Nuclease</keyword>
<evidence type="ECO:0000313" key="5">
    <source>
        <dbReference type="Proteomes" id="UP000020218"/>
    </source>
</evidence>
<dbReference type="PATRIC" id="fig|1454001.3.peg.3338"/>
<gene>
    <name evidence="4" type="primary">rnaSA</name>
    <name evidence="4" type="ORF">AW08_03291</name>
</gene>
<keyword evidence="2 4" id="KW-0378">Hydrolase</keyword>
<organism evidence="4 5">
    <name type="scientific">Candidatus Accumulibacter adjunctus</name>
    <dbReference type="NCBI Taxonomy" id="1454001"/>
    <lineage>
        <taxon>Bacteria</taxon>
        <taxon>Pseudomonadati</taxon>
        <taxon>Pseudomonadota</taxon>
        <taxon>Betaproteobacteria</taxon>
        <taxon>Candidatus Accumulibacter</taxon>
    </lineage>
</organism>
<dbReference type="Proteomes" id="UP000020218">
    <property type="component" value="Unassembled WGS sequence"/>
</dbReference>
<dbReference type="STRING" id="1454001.AW08_03291"/>
<keyword evidence="5" id="KW-1185">Reference proteome</keyword>
<feature type="signal peptide" evidence="3">
    <location>
        <begin position="1"/>
        <end position="21"/>
    </location>
</feature>
<dbReference type="Gene3D" id="3.10.450.30">
    <property type="entry name" value="Microbial ribonucleases"/>
    <property type="match status" value="1"/>
</dbReference>
<dbReference type="Pfam" id="PF00545">
    <property type="entry name" value="Ribonuclease"/>
    <property type="match status" value="1"/>
</dbReference>
<dbReference type="EMBL" id="JFAX01000024">
    <property type="protein sequence ID" value="EXI65371.1"/>
    <property type="molecule type" value="Genomic_DNA"/>
</dbReference>
<comment type="caution">
    <text evidence="4">The sequence shown here is derived from an EMBL/GenBank/DDBJ whole genome shotgun (WGS) entry which is preliminary data.</text>
</comment>
<dbReference type="AlphaFoldDB" id="A0A011MS02"/>
<feature type="chain" id="PRO_5001462082" evidence="3">
    <location>
        <begin position="22"/>
        <end position="133"/>
    </location>
</feature>
<dbReference type="InterPro" id="IPR000026">
    <property type="entry name" value="N1-like"/>
</dbReference>
<evidence type="ECO:0000256" key="2">
    <source>
        <dbReference type="ARBA" id="ARBA00022801"/>
    </source>
</evidence>
<dbReference type="EC" id="3.1.27.3" evidence="4"/>
<evidence type="ECO:0000313" key="4">
    <source>
        <dbReference type="EMBL" id="EXI65371.1"/>
    </source>
</evidence>
<dbReference type="GO" id="GO:0004521">
    <property type="term" value="F:RNA endonuclease activity"/>
    <property type="evidence" value="ECO:0007669"/>
    <property type="project" value="InterPro"/>
</dbReference>
<proteinExistence type="predicted"/>
<accession>A0A011MS02</accession>
<evidence type="ECO:0000256" key="3">
    <source>
        <dbReference type="SAM" id="SignalP"/>
    </source>
</evidence>
<reference evidence="4" key="1">
    <citation type="submission" date="2014-02" db="EMBL/GenBank/DDBJ databases">
        <title>Expanding our view of genomic diversity in Candidatus Accumulibacter clades.</title>
        <authorList>
            <person name="Skennerton C.T."/>
            <person name="Barr J.J."/>
            <person name="Slater F.R."/>
            <person name="Bond P.L."/>
            <person name="Tyson G.W."/>
        </authorList>
    </citation>
    <scope>NUCLEOTIDE SEQUENCE [LARGE SCALE GENOMIC DNA]</scope>
</reference>
<dbReference type="SUPFAM" id="SSF53933">
    <property type="entry name" value="Microbial ribonucleases"/>
    <property type="match status" value="1"/>
</dbReference>
<name>A0A011MS02_9PROT</name>
<evidence type="ECO:0000256" key="1">
    <source>
        <dbReference type="ARBA" id="ARBA00022722"/>
    </source>
</evidence>
<keyword evidence="3" id="KW-0732">Signal</keyword>
<sequence length="133" mass="14773">MARILAIVRLLVLAFAGCCLAGTVAARDGREVGSIALGELPPEARHTLLLIRQGGPFPYPHKDGSVFGNFEKRLPLQPRGYYREYTVPTPGRRDRGARRIVAGSGRAGDVARSGEYYYTADHYLSFRRIREQP</sequence>